<organism evidence="8 9">
    <name type="scientific">Clostridium moniliforme</name>
    <dbReference type="NCBI Taxonomy" id="39489"/>
    <lineage>
        <taxon>Bacteria</taxon>
        <taxon>Bacillati</taxon>
        <taxon>Bacillota</taxon>
        <taxon>Clostridia</taxon>
        <taxon>Eubacteriales</taxon>
        <taxon>Clostridiaceae</taxon>
        <taxon>Clostridium</taxon>
    </lineage>
</organism>
<dbReference type="GO" id="GO:0003886">
    <property type="term" value="F:DNA (cytosine-5-)-methyltransferase activity"/>
    <property type="evidence" value="ECO:0007669"/>
    <property type="project" value="UniProtKB-EC"/>
</dbReference>
<comment type="catalytic activity">
    <reaction evidence="7">
        <text>a 2'-deoxycytidine in DNA + S-adenosyl-L-methionine = a 5-methyl-2'-deoxycytidine in DNA + S-adenosyl-L-homocysteine + H(+)</text>
        <dbReference type="Rhea" id="RHEA:13681"/>
        <dbReference type="Rhea" id="RHEA-COMP:11369"/>
        <dbReference type="Rhea" id="RHEA-COMP:11370"/>
        <dbReference type="ChEBI" id="CHEBI:15378"/>
        <dbReference type="ChEBI" id="CHEBI:57856"/>
        <dbReference type="ChEBI" id="CHEBI:59789"/>
        <dbReference type="ChEBI" id="CHEBI:85452"/>
        <dbReference type="ChEBI" id="CHEBI:85454"/>
        <dbReference type="EC" id="2.1.1.37"/>
    </reaction>
</comment>
<comment type="similarity">
    <text evidence="5 6">Belongs to the class I-like SAM-binding methyltransferase superfamily. C5-methyltransferase family.</text>
</comment>
<evidence type="ECO:0000256" key="2">
    <source>
        <dbReference type="ARBA" id="ARBA00022679"/>
    </source>
</evidence>
<keyword evidence="9" id="KW-1185">Reference proteome</keyword>
<keyword evidence="2 5" id="KW-0808">Transferase</keyword>
<dbReference type="InterPro" id="IPR018117">
    <property type="entry name" value="C5_DNA_meth_AS"/>
</dbReference>
<dbReference type="Pfam" id="PF00145">
    <property type="entry name" value="DNA_methylase"/>
    <property type="match status" value="1"/>
</dbReference>
<evidence type="ECO:0000256" key="4">
    <source>
        <dbReference type="ARBA" id="ARBA00022747"/>
    </source>
</evidence>
<proteinExistence type="inferred from homology"/>
<dbReference type="PANTHER" id="PTHR10629">
    <property type="entry name" value="CYTOSINE-SPECIFIC METHYLTRANSFERASE"/>
    <property type="match status" value="1"/>
</dbReference>
<dbReference type="SUPFAM" id="SSF53335">
    <property type="entry name" value="S-adenosyl-L-methionine-dependent methyltransferases"/>
    <property type="match status" value="1"/>
</dbReference>
<dbReference type="Proteomes" id="UP000783390">
    <property type="component" value="Unassembled WGS sequence"/>
</dbReference>
<sequence length="350" mass="39385">MIFKLGELFCGPGGLAYGAISAEIENNEYRIIHKWANDYDRDTCDTYIHNICPNNPESVICQDVRKLDINYLDPIDALAFGFPCNDFSVVGEQKGFDGDYGPLYTYGVKILKKYKPKWFLAENVGGLRSANAGKAFNKILRDLEKSGYKLYPHLYKFEQYGIPQARHRIIIVGIREDLPFVFRVPSPAPYSRVDNTSKSALEIPPIPENASNNELTRQSSIVTERLSHIKPGENAFTANLPDRLQLNVKGAKISQIYKRLDPTKPAYTVTGSGGGGTHIYHYSEPRALTNRERARLQTFPDDYVFKGSKESVRKQIGMAVPAKGAKIIFEAVLRTFAGIDYEYVPCNIKQ</sequence>
<name>A0ABS4EYN7_9CLOT</name>
<evidence type="ECO:0000256" key="1">
    <source>
        <dbReference type="ARBA" id="ARBA00022603"/>
    </source>
</evidence>
<keyword evidence="3 5" id="KW-0949">S-adenosyl-L-methionine</keyword>
<evidence type="ECO:0000313" key="8">
    <source>
        <dbReference type="EMBL" id="MBP1889104.1"/>
    </source>
</evidence>
<gene>
    <name evidence="8" type="ORF">J2Z53_000683</name>
</gene>
<dbReference type="RefSeq" id="WP_209795807.1">
    <property type="nucleotide sequence ID" value="NZ_JAGGJZ010000001.1"/>
</dbReference>
<protein>
    <recommendedName>
        <fullName evidence="7">Cytosine-specific methyltransferase</fullName>
        <ecNumber evidence="7">2.1.1.37</ecNumber>
    </recommendedName>
</protein>
<dbReference type="NCBIfam" id="TIGR00675">
    <property type="entry name" value="dcm"/>
    <property type="match status" value="1"/>
</dbReference>
<dbReference type="InterPro" id="IPR029063">
    <property type="entry name" value="SAM-dependent_MTases_sf"/>
</dbReference>
<dbReference type="GO" id="GO:0032259">
    <property type="term" value="P:methylation"/>
    <property type="evidence" value="ECO:0007669"/>
    <property type="project" value="UniProtKB-KW"/>
</dbReference>
<dbReference type="PROSITE" id="PS51679">
    <property type="entry name" value="SAM_MT_C5"/>
    <property type="match status" value="1"/>
</dbReference>
<feature type="active site" evidence="5">
    <location>
        <position position="84"/>
    </location>
</feature>
<evidence type="ECO:0000256" key="5">
    <source>
        <dbReference type="PROSITE-ProRule" id="PRU01016"/>
    </source>
</evidence>
<comment type="caution">
    <text evidence="8">The sequence shown here is derived from an EMBL/GenBank/DDBJ whole genome shotgun (WGS) entry which is preliminary data.</text>
</comment>
<dbReference type="InterPro" id="IPR001525">
    <property type="entry name" value="C5_MeTfrase"/>
</dbReference>
<accession>A0ABS4EYN7</accession>
<dbReference type="CDD" id="cd00315">
    <property type="entry name" value="Cyt_C5_DNA_methylase"/>
    <property type="match status" value="1"/>
</dbReference>
<dbReference type="Gene3D" id="3.90.120.10">
    <property type="entry name" value="DNA Methylase, subunit A, domain 2"/>
    <property type="match status" value="1"/>
</dbReference>
<dbReference type="PRINTS" id="PR00105">
    <property type="entry name" value="C5METTRFRASE"/>
</dbReference>
<dbReference type="EC" id="2.1.1.37" evidence="7"/>
<dbReference type="PROSITE" id="PS00094">
    <property type="entry name" value="C5_MTASE_1"/>
    <property type="match status" value="1"/>
</dbReference>
<keyword evidence="4" id="KW-0680">Restriction system</keyword>
<reference evidence="8 9" key="1">
    <citation type="submission" date="2021-03" db="EMBL/GenBank/DDBJ databases">
        <title>Genomic Encyclopedia of Type Strains, Phase IV (KMG-IV): sequencing the most valuable type-strain genomes for metagenomic binning, comparative biology and taxonomic classification.</title>
        <authorList>
            <person name="Goeker M."/>
        </authorList>
    </citation>
    <scope>NUCLEOTIDE SEQUENCE [LARGE SCALE GENOMIC DNA]</scope>
    <source>
        <strain evidence="8 9">DSM 3984</strain>
    </source>
</reference>
<evidence type="ECO:0000256" key="6">
    <source>
        <dbReference type="RuleBase" id="RU000416"/>
    </source>
</evidence>
<evidence type="ECO:0000256" key="7">
    <source>
        <dbReference type="RuleBase" id="RU000417"/>
    </source>
</evidence>
<dbReference type="Gene3D" id="3.40.50.150">
    <property type="entry name" value="Vaccinia Virus protein VP39"/>
    <property type="match status" value="1"/>
</dbReference>
<keyword evidence="1 5" id="KW-0489">Methyltransferase</keyword>
<dbReference type="PANTHER" id="PTHR10629:SF52">
    <property type="entry name" value="DNA (CYTOSINE-5)-METHYLTRANSFERASE 1"/>
    <property type="match status" value="1"/>
</dbReference>
<dbReference type="InterPro" id="IPR050390">
    <property type="entry name" value="C5-Methyltransferase"/>
</dbReference>
<evidence type="ECO:0000313" key="9">
    <source>
        <dbReference type="Proteomes" id="UP000783390"/>
    </source>
</evidence>
<evidence type="ECO:0000256" key="3">
    <source>
        <dbReference type="ARBA" id="ARBA00022691"/>
    </source>
</evidence>
<dbReference type="EMBL" id="JAGGJZ010000001">
    <property type="protein sequence ID" value="MBP1889104.1"/>
    <property type="molecule type" value="Genomic_DNA"/>
</dbReference>